<feature type="compositionally biased region" description="Polar residues" evidence="1">
    <location>
        <begin position="95"/>
        <end position="108"/>
    </location>
</feature>
<evidence type="ECO:0000256" key="1">
    <source>
        <dbReference type="SAM" id="MobiDB-lite"/>
    </source>
</evidence>
<evidence type="ECO:0000313" key="3">
    <source>
        <dbReference type="Proteomes" id="UP000516173"/>
    </source>
</evidence>
<feature type="region of interest" description="Disordered" evidence="1">
    <location>
        <begin position="1"/>
        <end position="44"/>
    </location>
</feature>
<dbReference type="KEGG" id="nwl:NWFMUON74_64140"/>
<proteinExistence type="predicted"/>
<protein>
    <submittedName>
        <fullName evidence="2">Uncharacterized protein</fullName>
    </submittedName>
</protein>
<gene>
    <name evidence="2" type="ORF">NWFMUON74_64140</name>
</gene>
<name>A0A7G1KU77_9NOCA</name>
<dbReference type="AlphaFoldDB" id="A0A7G1KU77"/>
<sequence length="129" mass="13105">MRSGRGPATSSRRPEPTWLSTRAASAPTVDASNSSRTGIRVSSALPSRATTWVAISELPPSSKKSSSTPIGVSRASTVAKVFATISSIGVEAARNSRTPNTGSGSARRSSLPFAPSGRASSTTNAAGIM</sequence>
<evidence type="ECO:0000313" key="2">
    <source>
        <dbReference type="EMBL" id="BCK58642.1"/>
    </source>
</evidence>
<accession>A0A7G1KU77</accession>
<organism evidence="2 3">
    <name type="scientific">Nocardia wallacei</name>
    <dbReference type="NCBI Taxonomy" id="480035"/>
    <lineage>
        <taxon>Bacteria</taxon>
        <taxon>Bacillati</taxon>
        <taxon>Actinomycetota</taxon>
        <taxon>Actinomycetes</taxon>
        <taxon>Mycobacteriales</taxon>
        <taxon>Nocardiaceae</taxon>
        <taxon>Nocardia</taxon>
    </lineage>
</organism>
<dbReference type="Proteomes" id="UP000516173">
    <property type="component" value="Chromosome"/>
</dbReference>
<feature type="region of interest" description="Disordered" evidence="1">
    <location>
        <begin position="90"/>
        <end position="129"/>
    </location>
</feature>
<keyword evidence="3" id="KW-1185">Reference proteome</keyword>
<reference evidence="2 3" key="1">
    <citation type="submission" date="2020-08" db="EMBL/GenBank/DDBJ databases">
        <title>Genome Sequencing of Nocardia wallacei strain FMUON74 and assembly.</title>
        <authorList>
            <person name="Toyokawa M."/>
            <person name="Uesaka K."/>
        </authorList>
    </citation>
    <scope>NUCLEOTIDE SEQUENCE [LARGE SCALE GENOMIC DNA]</scope>
    <source>
        <strain evidence="2 3">FMUON74</strain>
    </source>
</reference>
<dbReference type="EMBL" id="AP023396">
    <property type="protein sequence ID" value="BCK58642.1"/>
    <property type="molecule type" value="Genomic_DNA"/>
</dbReference>
<feature type="compositionally biased region" description="Polar residues" evidence="1">
    <location>
        <begin position="118"/>
        <end position="129"/>
    </location>
</feature>